<feature type="region of interest" description="Disordered" evidence="8">
    <location>
        <begin position="1077"/>
        <end position="1099"/>
    </location>
</feature>
<dbReference type="Gene3D" id="2.60.40.1120">
    <property type="entry name" value="Carboxypeptidase-like, regulatory domain"/>
    <property type="match status" value="1"/>
</dbReference>
<dbReference type="NCBIfam" id="TIGR04056">
    <property type="entry name" value="OMP_RagA_SusC"/>
    <property type="match status" value="1"/>
</dbReference>
<keyword evidence="12" id="KW-1185">Reference proteome</keyword>
<accession>A0A5M7BDC5</accession>
<dbReference type="InterPro" id="IPR008969">
    <property type="entry name" value="CarboxyPept-like_regulatory"/>
</dbReference>
<keyword evidence="4 7" id="KW-0812">Transmembrane</keyword>
<keyword evidence="5 7" id="KW-0472">Membrane</keyword>
<dbReference type="PROSITE" id="PS52016">
    <property type="entry name" value="TONB_DEPENDENT_REC_3"/>
    <property type="match status" value="1"/>
</dbReference>
<comment type="subcellular location">
    <subcellularLocation>
        <location evidence="1 7">Cell outer membrane</location>
        <topology evidence="1 7">Multi-pass membrane protein</topology>
    </subcellularLocation>
</comment>
<dbReference type="OrthoDB" id="9768177at2"/>
<evidence type="ECO:0000313" key="10">
    <source>
        <dbReference type="EMBL" id="KAA5825135.1"/>
    </source>
</evidence>
<gene>
    <name evidence="10" type="ORF">F2B50_08035</name>
    <name evidence="11" type="ORF">FPF71_08035</name>
</gene>
<dbReference type="AlphaFoldDB" id="A0A5M7BDC5"/>
<keyword evidence="10" id="KW-0675">Receptor</keyword>
<keyword evidence="2 7" id="KW-0813">Transport</keyword>
<dbReference type="InterPro" id="IPR023996">
    <property type="entry name" value="TonB-dep_OMP_SusC/RagA"/>
</dbReference>
<dbReference type="Pfam" id="PF13715">
    <property type="entry name" value="CarbopepD_reg_2"/>
    <property type="match status" value="1"/>
</dbReference>
<dbReference type="InterPro" id="IPR039426">
    <property type="entry name" value="TonB-dep_rcpt-like"/>
</dbReference>
<evidence type="ECO:0000256" key="8">
    <source>
        <dbReference type="SAM" id="MobiDB-lite"/>
    </source>
</evidence>
<evidence type="ECO:0000256" key="4">
    <source>
        <dbReference type="ARBA" id="ARBA00022692"/>
    </source>
</evidence>
<dbReference type="NCBIfam" id="TIGR04057">
    <property type="entry name" value="SusC_RagA_signa"/>
    <property type="match status" value="1"/>
</dbReference>
<feature type="domain" description="TonB-dependent receptor plug" evidence="9">
    <location>
        <begin position="222"/>
        <end position="329"/>
    </location>
</feature>
<dbReference type="SUPFAM" id="SSF56935">
    <property type="entry name" value="Porins"/>
    <property type="match status" value="1"/>
</dbReference>
<evidence type="ECO:0000259" key="9">
    <source>
        <dbReference type="Pfam" id="PF07715"/>
    </source>
</evidence>
<evidence type="ECO:0000256" key="5">
    <source>
        <dbReference type="ARBA" id="ARBA00023136"/>
    </source>
</evidence>
<reference evidence="10 13" key="1">
    <citation type="journal article" date="2015" name="Int. J. Syst. Evol. Microbiol.">
        <title>Algibacter amylolyticus sp. nov., isolated from intertidal sediment.</title>
        <authorList>
            <person name="Zhang D.C."/>
            <person name="Wu J."/>
            <person name="Neuner K."/>
            <person name="Yao J."/>
            <person name="Margesin R."/>
        </authorList>
    </citation>
    <scope>NUCLEOTIDE SEQUENCE [LARGE SCALE GENOMIC DNA]</scope>
    <source>
        <strain evidence="10 13">RU-4-M-4</strain>
    </source>
</reference>
<evidence type="ECO:0000313" key="11">
    <source>
        <dbReference type="EMBL" id="TSJ77629.1"/>
    </source>
</evidence>
<dbReference type="Pfam" id="PF07715">
    <property type="entry name" value="Plug"/>
    <property type="match status" value="1"/>
</dbReference>
<dbReference type="GO" id="GO:0009279">
    <property type="term" value="C:cell outer membrane"/>
    <property type="evidence" value="ECO:0007669"/>
    <property type="project" value="UniProtKB-SubCell"/>
</dbReference>
<reference evidence="11 12" key="2">
    <citation type="submission" date="2019-07" db="EMBL/GenBank/DDBJ databases">
        <title>Algibacter marinivivus sp. nov., isolated from the surface of a marine red alga.</title>
        <authorList>
            <person name="Zhong X."/>
            <person name="Xu W."/>
            <person name="Zhang Y."/>
            <person name="Zhang Q."/>
            <person name="Du Z."/>
        </authorList>
    </citation>
    <scope>NUCLEOTIDE SEQUENCE [LARGE SCALE GENOMIC DNA]</scope>
    <source>
        <strain evidence="11 12">RU-4-M-4</strain>
    </source>
</reference>
<keyword evidence="3 7" id="KW-1134">Transmembrane beta strand</keyword>
<sequence length="1111" mass="121677">MEIKLINVPFLFRKRVLTIMKVFVFLICTSTFSLTNTKAFAQEKIIIDKDKLVTPNYVFKIIKRQTNFSFVYPKNLFENGGKIQLIKGEVFVIDLISKVLSGSNFSFEVTNNNTIYIKKKLKVSDDVQQIEVKGVVTDEIGQPLPGANIIEKGTVNGTQSDFDGNFIITTTSENTVLIVSYVGYKTKEVQIQGNKTRLSIKLKEDAASLDEVVIVGYGTIKKSDLTGSVTSVKSERITETPAVRLDDALRGAASGLQITPTSSQPGAAASIRIRGTNSINGNSSPLFVIDGYIGSGNNVFINNNDIESIEVLKDASATALYGSRGSAGVILITTKRGKAGKPKINYDSFVSMTSPQRLLSMLNAREYAEFQNEVKGSEVFDVDSFGKGTNWQDEVYKNSAITTSHTLSVSGQEKSTNYYMSGNYLNQEGIYVGSELERFQTRVNLDTKIGDKLKIGLNINYAKTESAPYSSRITDVAGYLPTLPVRDENGEFTIQTFTGEVTNDNPIGIVSQSQRVNDLSNLLMNVYGEYEILDGLKYKLSIGSDNTWTTLKSYDPSTLFSEVITKGTGSITNRLNRGFLIENTLTYDKEFGDHSFNALAGYTRQTIKDESSSVSTSGFVSDVIGFNDLSAGEVFENSTSSASEFGIVSYLARINYNYKGRYLLTLSSRVDGSSNFSEGNKHGFFPAIGAGWNVGSESFMDESVFTNLKLRASYGILGNPAAGNSSLSRLEVGFPYTFGTGGAISNSIQLTTIGNPNLKFETTEQLDLGFDFGFFSNKLQGSLDYYHKTTNDLFTQREILLLSGVNNLSVISNFGTMKNQGVELSLDATILNKGDWMIDASFNISTNQNELVSIPEEDGELIINTIGIASGERSAILREGEPVGSFYGFKADGIWNNQAEIDASGITAGQTLFPGGKRYQDISGPDGTPDGIIDDNDRTIIGDVNPDFFGGFTTGISYKGIELRTVWNFSVGNDIFNETSTILDNAFDNNVSAIYADRWTPLNTDSNIVGVEGLNRSFKFADTDIVEDGSFLRLRTISLSYNIPTDKLKWMSAARISITGVNQLLFDNYSGYDPEVSRRLDDGSESNTRQGYDASQDPSTKAWTVGINLTF</sequence>
<name>A0A5M7BDC5_9FLAO</name>
<dbReference type="SUPFAM" id="SSF49464">
    <property type="entry name" value="Carboxypeptidase regulatory domain-like"/>
    <property type="match status" value="1"/>
</dbReference>
<evidence type="ECO:0000256" key="7">
    <source>
        <dbReference type="PROSITE-ProRule" id="PRU01360"/>
    </source>
</evidence>
<reference evidence="10" key="3">
    <citation type="submission" date="2019-09" db="EMBL/GenBank/DDBJ databases">
        <authorList>
            <person name="Zhang D.-C."/>
        </authorList>
    </citation>
    <scope>NUCLEOTIDE SEQUENCE</scope>
    <source>
        <strain evidence="10">RU-4-M-4</strain>
    </source>
</reference>
<comment type="similarity">
    <text evidence="7">Belongs to the TonB-dependent receptor family.</text>
</comment>
<evidence type="ECO:0000313" key="13">
    <source>
        <dbReference type="Proteomes" id="UP000322315"/>
    </source>
</evidence>
<dbReference type="EMBL" id="VMBF01000004">
    <property type="protein sequence ID" value="TSJ77629.1"/>
    <property type="molecule type" value="Genomic_DNA"/>
</dbReference>
<protein>
    <submittedName>
        <fullName evidence="10">TonB-dependent receptor</fullName>
    </submittedName>
</protein>
<dbReference type="InterPro" id="IPR036942">
    <property type="entry name" value="Beta-barrel_TonB_sf"/>
</dbReference>
<dbReference type="InterPro" id="IPR037066">
    <property type="entry name" value="Plug_dom_sf"/>
</dbReference>
<keyword evidence="6 7" id="KW-0998">Cell outer membrane</keyword>
<dbReference type="Proteomes" id="UP000315145">
    <property type="component" value="Unassembled WGS sequence"/>
</dbReference>
<dbReference type="EMBL" id="VWRS01000004">
    <property type="protein sequence ID" value="KAA5825135.1"/>
    <property type="molecule type" value="Genomic_DNA"/>
</dbReference>
<dbReference type="Gene3D" id="2.170.130.10">
    <property type="entry name" value="TonB-dependent receptor, plug domain"/>
    <property type="match status" value="1"/>
</dbReference>
<evidence type="ECO:0000313" key="12">
    <source>
        <dbReference type="Proteomes" id="UP000315145"/>
    </source>
</evidence>
<proteinExistence type="inferred from homology"/>
<dbReference type="Proteomes" id="UP000322315">
    <property type="component" value="Unassembled WGS sequence"/>
</dbReference>
<dbReference type="Gene3D" id="2.40.170.20">
    <property type="entry name" value="TonB-dependent receptor, beta-barrel domain"/>
    <property type="match status" value="1"/>
</dbReference>
<evidence type="ECO:0000256" key="1">
    <source>
        <dbReference type="ARBA" id="ARBA00004571"/>
    </source>
</evidence>
<dbReference type="InterPro" id="IPR012910">
    <property type="entry name" value="Plug_dom"/>
</dbReference>
<evidence type="ECO:0000256" key="6">
    <source>
        <dbReference type="ARBA" id="ARBA00023237"/>
    </source>
</evidence>
<organism evidence="10 13">
    <name type="scientific">Algibacter amylolyticus</name>
    <dbReference type="NCBI Taxonomy" id="1608400"/>
    <lineage>
        <taxon>Bacteria</taxon>
        <taxon>Pseudomonadati</taxon>
        <taxon>Bacteroidota</taxon>
        <taxon>Flavobacteriia</taxon>
        <taxon>Flavobacteriales</taxon>
        <taxon>Flavobacteriaceae</taxon>
        <taxon>Algibacter</taxon>
    </lineage>
</organism>
<comment type="caution">
    <text evidence="10">The sequence shown here is derived from an EMBL/GenBank/DDBJ whole genome shotgun (WGS) entry which is preliminary data.</text>
</comment>
<evidence type="ECO:0000256" key="3">
    <source>
        <dbReference type="ARBA" id="ARBA00022452"/>
    </source>
</evidence>
<evidence type="ECO:0000256" key="2">
    <source>
        <dbReference type="ARBA" id="ARBA00022448"/>
    </source>
</evidence>
<dbReference type="InterPro" id="IPR023997">
    <property type="entry name" value="TonB-dep_OMP_SusC/RagA_CS"/>
</dbReference>